<name>A0ACA9MJ80_9GLOM</name>
<dbReference type="EMBL" id="CAJVPW010008392">
    <property type="protein sequence ID" value="CAG8593203.1"/>
    <property type="molecule type" value="Genomic_DNA"/>
</dbReference>
<reference evidence="1" key="1">
    <citation type="submission" date="2021-06" db="EMBL/GenBank/DDBJ databases">
        <authorList>
            <person name="Kallberg Y."/>
            <person name="Tangrot J."/>
            <person name="Rosling A."/>
        </authorList>
    </citation>
    <scope>NUCLEOTIDE SEQUENCE</scope>
    <source>
        <strain evidence="1">28 12/20/2015</strain>
    </source>
</reference>
<proteinExistence type="predicted"/>
<organism evidence="1 2">
    <name type="scientific">Cetraspora pellucida</name>
    <dbReference type="NCBI Taxonomy" id="1433469"/>
    <lineage>
        <taxon>Eukaryota</taxon>
        <taxon>Fungi</taxon>
        <taxon>Fungi incertae sedis</taxon>
        <taxon>Mucoromycota</taxon>
        <taxon>Glomeromycotina</taxon>
        <taxon>Glomeromycetes</taxon>
        <taxon>Diversisporales</taxon>
        <taxon>Gigasporaceae</taxon>
        <taxon>Cetraspora</taxon>
    </lineage>
</organism>
<dbReference type="Proteomes" id="UP000789366">
    <property type="component" value="Unassembled WGS sequence"/>
</dbReference>
<keyword evidence="2" id="KW-1185">Reference proteome</keyword>
<comment type="caution">
    <text evidence="1">The sequence shown here is derived from an EMBL/GenBank/DDBJ whole genome shotgun (WGS) entry which is preliminary data.</text>
</comment>
<accession>A0ACA9MJ80</accession>
<protein>
    <submittedName>
        <fullName evidence="1">16168_t:CDS:1</fullName>
    </submittedName>
</protein>
<evidence type="ECO:0000313" key="2">
    <source>
        <dbReference type="Proteomes" id="UP000789366"/>
    </source>
</evidence>
<sequence>MSIENVSPVALVSDYDSDDTLPSSDIIPQRRRKISSDEMFHLLKMIKEHEEFNGKKQQLQKIIDEHNEHEINLQKERIHHESKRDDADRRQRENEFVRNLEHREKESLRQVDENIRQIKQREKESIRQLEHNERESIRQIQHREKENSKIIIVNYGEIPFTEILNTKDIRLPTYSFILRLETYIENNENKATLSVLKDGRPFRCVQLRVFNKTTQTLLQSLTYQSNYLIRYPDEYEIYYEDDPLCSFSRIMRRNINKYSIQLYDRNNDFRYYTDPMEIEN</sequence>
<evidence type="ECO:0000313" key="1">
    <source>
        <dbReference type="EMBL" id="CAG8593203.1"/>
    </source>
</evidence>
<gene>
    <name evidence="1" type="ORF">SPELUC_LOCUS6833</name>
</gene>